<gene>
    <name evidence="5" type="ORF">LZ480_00335</name>
</gene>
<dbReference type="Gene3D" id="1.10.10.10">
    <property type="entry name" value="Winged helix-like DNA-binding domain superfamily/Winged helix DNA-binding domain"/>
    <property type="match status" value="1"/>
</dbReference>
<dbReference type="CDD" id="cd07377">
    <property type="entry name" value="WHTH_GntR"/>
    <property type="match status" value="1"/>
</dbReference>
<dbReference type="PANTHER" id="PTHR43537:SF5">
    <property type="entry name" value="UXU OPERON TRANSCRIPTIONAL REGULATOR"/>
    <property type="match status" value="1"/>
</dbReference>
<dbReference type="Pfam" id="PF00392">
    <property type="entry name" value="GntR"/>
    <property type="match status" value="1"/>
</dbReference>
<dbReference type="Proteomes" id="UP001316087">
    <property type="component" value="Unassembled WGS sequence"/>
</dbReference>
<dbReference type="InterPro" id="IPR036390">
    <property type="entry name" value="WH_DNA-bd_sf"/>
</dbReference>
<feature type="domain" description="HTH gntR-type" evidence="4">
    <location>
        <begin position="10"/>
        <end position="77"/>
    </location>
</feature>
<dbReference type="SUPFAM" id="SSF48008">
    <property type="entry name" value="GntR ligand-binding domain-like"/>
    <property type="match status" value="1"/>
</dbReference>
<dbReference type="InterPro" id="IPR036388">
    <property type="entry name" value="WH-like_DNA-bd_sf"/>
</dbReference>
<dbReference type="EMBL" id="JAKZFC010000001">
    <property type="protein sequence ID" value="MCH7320318.1"/>
    <property type="molecule type" value="Genomic_DNA"/>
</dbReference>
<evidence type="ECO:0000259" key="4">
    <source>
        <dbReference type="PROSITE" id="PS50949"/>
    </source>
</evidence>
<reference evidence="5 6" key="1">
    <citation type="submission" date="2022-03" db="EMBL/GenBank/DDBJ databases">
        <authorList>
            <person name="Jo J.-H."/>
            <person name="Im W.-T."/>
        </authorList>
    </citation>
    <scope>NUCLEOTIDE SEQUENCE [LARGE SCALE GENOMIC DNA]</scope>
    <source>
        <strain evidence="5 6">MA9</strain>
    </source>
</reference>
<dbReference type="InterPro" id="IPR008920">
    <property type="entry name" value="TF_FadR/GntR_C"/>
</dbReference>
<keyword evidence="3" id="KW-0804">Transcription</keyword>
<organism evidence="5 6">
    <name type="scientific">Solibacillus palustris</name>
    <dbReference type="NCBI Taxonomy" id="2908203"/>
    <lineage>
        <taxon>Bacteria</taxon>
        <taxon>Bacillati</taxon>
        <taxon>Bacillota</taxon>
        <taxon>Bacilli</taxon>
        <taxon>Bacillales</taxon>
        <taxon>Caryophanaceae</taxon>
        <taxon>Solibacillus</taxon>
    </lineage>
</organism>
<evidence type="ECO:0000256" key="3">
    <source>
        <dbReference type="ARBA" id="ARBA00023163"/>
    </source>
</evidence>
<dbReference type="InterPro" id="IPR011711">
    <property type="entry name" value="GntR_C"/>
</dbReference>
<dbReference type="SMART" id="SM00895">
    <property type="entry name" value="FCD"/>
    <property type="match status" value="1"/>
</dbReference>
<proteinExistence type="predicted"/>
<dbReference type="SMART" id="SM00345">
    <property type="entry name" value="HTH_GNTR"/>
    <property type="match status" value="1"/>
</dbReference>
<sequence>MNYFERALDNALSIRIANNLLEQVLNGELRTGDQVVESIYAEQFETSRSPVREAIYLLATEGIIERVPRKGAFIKGYSLEDMKDLLDVRNHLEMLAAERLDNPSKEKATLKEMKAVLTKMTKTKSYTEYTHFNYQFHFLIFKLSNSPVLIDMYSKIALPLLRIQVIHFSNNEIIEKSIIEHTKIYECLKYDDLDQLKSILRKHTEDVIFSVRNKQL</sequence>
<protein>
    <submittedName>
        <fullName evidence="5">GntR family transcriptional regulator</fullName>
    </submittedName>
</protein>
<dbReference type="PROSITE" id="PS50949">
    <property type="entry name" value="HTH_GNTR"/>
    <property type="match status" value="1"/>
</dbReference>
<dbReference type="Pfam" id="PF07729">
    <property type="entry name" value="FCD"/>
    <property type="match status" value="1"/>
</dbReference>
<dbReference type="PANTHER" id="PTHR43537">
    <property type="entry name" value="TRANSCRIPTIONAL REGULATOR, GNTR FAMILY"/>
    <property type="match status" value="1"/>
</dbReference>
<keyword evidence="2" id="KW-0238">DNA-binding</keyword>
<keyword evidence="6" id="KW-1185">Reference proteome</keyword>
<evidence type="ECO:0000256" key="1">
    <source>
        <dbReference type="ARBA" id="ARBA00023015"/>
    </source>
</evidence>
<evidence type="ECO:0000313" key="5">
    <source>
        <dbReference type="EMBL" id="MCH7320318.1"/>
    </source>
</evidence>
<dbReference type="InterPro" id="IPR000524">
    <property type="entry name" value="Tscrpt_reg_HTH_GntR"/>
</dbReference>
<name>A0ABS9U8P2_9BACL</name>
<comment type="caution">
    <text evidence="5">The sequence shown here is derived from an EMBL/GenBank/DDBJ whole genome shotgun (WGS) entry which is preliminary data.</text>
</comment>
<dbReference type="RefSeq" id="WP_241367341.1">
    <property type="nucleotide sequence ID" value="NZ_JAKZFC010000001.1"/>
</dbReference>
<evidence type="ECO:0000256" key="2">
    <source>
        <dbReference type="ARBA" id="ARBA00023125"/>
    </source>
</evidence>
<dbReference type="SUPFAM" id="SSF46785">
    <property type="entry name" value="Winged helix' DNA-binding domain"/>
    <property type="match status" value="1"/>
</dbReference>
<dbReference type="Gene3D" id="1.20.120.530">
    <property type="entry name" value="GntR ligand-binding domain-like"/>
    <property type="match status" value="1"/>
</dbReference>
<evidence type="ECO:0000313" key="6">
    <source>
        <dbReference type="Proteomes" id="UP001316087"/>
    </source>
</evidence>
<keyword evidence="1" id="KW-0805">Transcription regulation</keyword>
<accession>A0ABS9U8P2</accession>